<dbReference type="PANTHER" id="PTHR34934:SF1">
    <property type="entry name" value="FLAVIN-DEPENDENT THYMIDYLATE SYNTHASE"/>
    <property type="match status" value="1"/>
</dbReference>
<dbReference type="InterPro" id="IPR036098">
    <property type="entry name" value="Thymidylate_synthase_ThyX_sf"/>
</dbReference>
<gene>
    <name evidence="1" type="ORF">AAAT34_00230</name>
</gene>
<name>A0ABV1FM41_9BACT</name>
<protein>
    <submittedName>
        <fullName evidence="1">FAD-dependent thymidylate synthase</fullName>
        <ecNumber evidence="1">2.1.1.148</ecNumber>
    </submittedName>
</protein>
<evidence type="ECO:0000313" key="1">
    <source>
        <dbReference type="EMBL" id="MEQ2485476.1"/>
    </source>
</evidence>
<dbReference type="PANTHER" id="PTHR34934">
    <property type="entry name" value="FLAVIN-DEPENDENT THYMIDYLATE SYNTHASE"/>
    <property type="match status" value="1"/>
</dbReference>
<accession>A0ABV1FM41</accession>
<keyword evidence="2" id="KW-1185">Reference proteome</keyword>
<dbReference type="EMBL" id="JBBNFP010000001">
    <property type="protein sequence ID" value="MEQ2485476.1"/>
    <property type="molecule type" value="Genomic_DNA"/>
</dbReference>
<dbReference type="Pfam" id="PF02511">
    <property type="entry name" value="Thy1"/>
    <property type="match status" value="1"/>
</dbReference>
<dbReference type="PROSITE" id="PS51331">
    <property type="entry name" value="THYX"/>
    <property type="match status" value="1"/>
</dbReference>
<dbReference type="CDD" id="cd20175">
    <property type="entry name" value="ThyX"/>
    <property type="match status" value="1"/>
</dbReference>
<sequence length="307" mass="34509">MKIIQPQFEIWPQGPGIDGIYRQVERVGRVCYKSEDHCTPNSARPFVERMLKSGHLAMLEHGTVCLRVATDGAHADEAAAYARYRDNKFSRTHVVDGVAYITTNLRVLAENQWMDDLGWLCEPTPHHERRVTVHFTTQISITREFNRHRANSMAEQSTRYCNYSKDKFDNEIGINLPQFVTTLPQGDAAEAMASGHIDITGDELVELARKVATGEATDIENWLFANAAAERAYMNLIGAGRKPQEARSVLPLDANTELVHTAFVSDWNHFFDLRAKGTTGAPHPDAKALALPLYELFVEKGWLEGDK</sequence>
<dbReference type="Proteomes" id="UP001487296">
    <property type="component" value="Unassembled WGS sequence"/>
</dbReference>
<dbReference type="SUPFAM" id="SSF69796">
    <property type="entry name" value="Thymidylate synthase-complementing protein Thy1"/>
    <property type="match status" value="1"/>
</dbReference>
<dbReference type="GO" id="GO:0050797">
    <property type="term" value="F:thymidylate synthase (FAD) activity"/>
    <property type="evidence" value="ECO:0007669"/>
    <property type="project" value="UniProtKB-EC"/>
</dbReference>
<evidence type="ECO:0000313" key="2">
    <source>
        <dbReference type="Proteomes" id="UP001487296"/>
    </source>
</evidence>
<dbReference type="InterPro" id="IPR003669">
    <property type="entry name" value="Thymidylate_synthase_ThyX"/>
</dbReference>
<reference evidence="1 2" key="1">
    <citation type="submission" date="2024-04" db="EMBL/GenBank/DDBJ databases">
        <title>Human intestinal bacterial collection.</title>
        <authorList>
            <person name="Pauvert C."/>
            <person name="Hitch T.C.A."/>
            <person name="Clavel T."/>
        </authorList>
    </citation>
    <scope>NUCLEOTIDE SEQUENCE [LARGE SCALE GENOMIC DNA]</scope>
    <source>
        <strain evidence="1 2">CLA-AA-H145</strain>
    </source>
</reference>
<keyword evidence="1" id="KW-0808">Transferase</keyword>
<dbReference type="GO" id="GO:0032259">
    <property type="term" value="P:methylation"/>
    <property type="evidence" value="ECO:0007669"/>
    <property type="project" value="UniProtKB-KW"/>
</dbReference>
<dbReference type="Gene3D" id="6.10.140.450">
    <property type="match status" value="1"/>
</dbReference>
<comment type="caution">
    <text evidence="1">The sequence shown here is derived from an EMBL/GenBank/DDBJ whole genome shotgun (WGS) entry which is preliminary data.</text>
</comment>
<organism evidence="1 2">
    <name type="scientific">Hallella faecis</name>
    <dbReference type="NCBI Taxonomy" id="2841596"/>
    <lineage>
        <taxon>Bacteria</taxon>
        <taxon>Pseudomonadati</taxon>
        <taxon>Bacteroidota</taxon>
        <taxon>Bacteroidia</taxon>
        <taxon>Bacteroidales</taxon>
        <taxon>Prevotellaceae</taxon>
        <taxon>Hallella</taxon>
    </lineage>
</organism>
<dbReference type="EC" id="2.1.1.148" evidence="1"/>
<proteinExistence type="predicted"/>
<dbReference type="Gene3D" id="3.30.1360.170">
    <property type="match status" value="1"/>
</dbReference>
<keyword evidence="1" id="KW-0489">Methyltransferase</keyword>
<dbReference type="RefSeq" id="WP_215759073.1">
    <property type="nucleotide sequence ID" value="NZ_JAHKBE010000006.1"/>
</dbReference>